<name>G0RPU0_HYPJQ</name>
<feature type="region of interest" description="Disordered" evidence="1">
    <location>
        <begin position="1"/>
        <end position="25"/>
    </location>
</feature>
<dbReference type="AlphaFoldDB" id="G0RPU0"/>
<dbReference type="GeneID" id="18483526"/>
<feature type="region of interest" description="Disordered" evidence="1">
    <location>
        <begin position="1113"/>
        <end position="1134"/>
    </location>
</feature>
<dbReference type="HOGENOM" id="CLU_002072_0_1_1"/>
<dbReference type="Proteomes" id="UP000008984">
    <property type="component" value="Unassembled WGS sequence"/>
</dbReference>
<dbReference type="OrthoDB" id="4897642at2759"/>
<gene>
    <name evidence="2" type="ORF">TRIREDRAFT_122971</name>
</gene>
<feature type="region of interest" description="Disordered" evidence="1">
    <location>
        <begin position="53"/>
        <end position="87"/>
    </location>
</feature>
<dbReference type="STRING" id="431241.G0RPU0"/>
<accession>G0RPU0</accession>
<reference evidence="2 3" key="1">
    <citation type="journal article" date="2008" name="Nat. Biotechnol.">
        <title>Genome sequencing and analysis of the biomass-degrading fungus Trichoderma reesei (syn. Hypocrea jecorina).</title>
        <authorList>
            <person name="Martinez D."/>
            <person name="Berka R.M."/>
            <person name="Henrissat B."/>
            <person name="Saloheimo M."/>
            <person name="Arvas M."/>
            <person name="Baker S.E."/>
            <person name="Chapman J."/>
            <person name="Chertkov O."/>
            <person name="Coutinho P.M."/>
            <person name="Cullen D."/>
            <person name="Danchin E.G."/>
            <person name="Grigoriev I.V."/>
            <person name="Harris P."/>
            <person name="Jackson M."/>
            <person name="Kubicek C.P."/>
            <person name="Han C.S."/>
            <person name="Ho I."/>
            <person name="Larrondo L.F."/>
            <person name="de Leon A.L."/>
            <person name="Magnuson J.K."/>
            <person name="Merino S."/>
            <person name="Misra M."/>
            <person name="Nelson B."/>
            <person name="Putnam N."/>
            <person name="Robbertse B."/>
            <person name="Salamov A.A."/>
            <person name="Schmoll M."/>
            <person name="Terry A."/>
            <person name="Thayer N."/>
            <person name="Westerholm-Parvinen A."/>
            <person name="Schoch C.L."/>
            <person name="Yao J."/>
            <person name="Barabote R."/>
            <person name="Nelson M.A."/>
            <person name="Detter C."/>
            <person name="Bruce D."/>
            <person name="Kuske C.R."/>
            <person name="Xie G."/>
            <person name="Richardson P."/>
            <person name="Rokhsar D.S."/>
            <person name="Lucas S.M."/>
            <person name="Rubin E.M."/>
            <person name="Dunn-Coleman N."/>
            <person name="Ward M."/>
            <person name="Brettin T.S."/>
        </authorList>
    </citation>
    <scope>NUCLEOTIDE SEQUENCE [LARGE SCALE GENOMIC DNA]</scope>
    <source>
        <strain evidence="2 3">QM6a</strain>
    </source>
</reference>
<proteinExistence type="predicted"/>
<evidence type="ECO:0000313" key="3">
    <source>
        <dbReference type="Proteomes" id="UP000008984"/>
    </source>
</evidence>
<feature type="compositionally biased region" description="Basic and acidic residues" evidence="1">
    <location>
        <begin position="1"/>
        <end position="13"/>
    </location>
</feature>
<dbReference type="KEGG" id="tre:TRIREDRAFT_122971"/>
<feature type="region of interest" description="Disordered" evidence="1">
    <location>
        <begin position="1017"/>
        <end position="1044"/>
    </location>
</feature>
<feature type="region of interest" description="Disordered" evidence="1">
    <location>
        <begin position="145"/>
        <end position="172"/>
    </location>
</feature>
<organism evidence="3">
    <name type="scientific">Hypocrea jecorina (strain QM6a)</name>
    <name type="common">Trichoderma reesei</name>
    <dbReference type="NCBI Taxonomy" id="431241"/>
    <lineage>
        <taxon>Eukaryota</taxon>
        <taxon>Fungi</taxon>
        <taxon>Dikarya</taxon>
        <taxon>Ascomycota</taxon>
        <taxon>Pezizomycotina</taxon>
        <taxon>Sordariomycetes</taxon>
        <taxon>Hypocreomycetidae</taxon>
        <taxon>Hypocreales</taxon>
        <taxon>Hypocreaceae</taxon>
        <taxon>Trichoderma</taxon>
    </lineage>
</organism>
<evidence type="ECO:0000256" key="1">
    <source>
        <dbReference type="SAM" id="MobiDB-lite"/>
    </source>
</evidence>
<dbReference type="eggNOG" id="ENOG502RR6X">
    <property type="taxonomic scope" value="Eukaryota"/>
</dbReference>
<evidence type="ECO:0000313" key="2">
    <source>
        <dbReference type="EMBL" id="EGR46809.1"/>
    </source>
</evidence>
<sequence>MERQTERRRERSQKPASSDANLMHTGCQFEEIDIERGVSSTELADAALPNLSHLEDNESCGGINVEPEAGKLPGPESSTDSSAASHDLKSPLDAIDRDYTVANESDPWFPVPKWSRRTSTYAKRMAFRLYARMFDALLATTAKVSEGKAAPTEQRDSAYASMPGDEPTACPANWARQSQNVQPEMKASLARDAGDMAEAQTVCSEQSSVDANRARDYIWELTRHLYQRIRPLLTDDNVSSAVGLLPELLSAFALQKGQESQAQVDQDIRYFVYKHRLIIAQSLAAFYETEQDPTAHSLSDTDLMSTTERIRLIWSRASQKGNSSVPEERLNPAVDADSDMNSPQGFSQYREAITAGPAFQWVVEELKRELSPSSSGLYTMEKISSDILKGLSKDQKISKRHLSKPSKLTFNVACDIFAYMEDQGYAIDADEALPRAITLTGSSTNAQALTIRQYVCQTWPTIKCSLVEAIQVALRAYKAYGYNASKPFKNSSNCIVEDVGTEIRVSIGEKTMHVETVGTARSIADIGSQLGWLATTLSSFHPKGVISFCHPEISGFNAHVNEDGFDNTFVCRVNTEIEHLKDNLPSANGQCWYRLFNNPVVVTGYPIKPRKDSLVEAGLELPFDMMATLSECQFMTTWGGKTVIKGFSSMLIPTKAQDNVISWHLIVSEAGKRLPYRDDRVSKGISIAPRILPKFRHILGWCSEAQNDIGAPGANYNIGWSGLPLAGKDVSRGPVTTSIGVGSFLKFSSDFERGNRERFISGLTDNHYGALVRHIGQQHFLLFDVDDKRCWLTDGSRAYLHLVRASLSEDHREKPNGYYMDQIRKLNELALLRENAAEVLLDAGTVDAEAERRDPGYFSLNTRIQRIGLLVEKIVDQEHRAANNQSTSWGMPVHVLEGFDFMDVATLRDLRLHRLKLPFLKYGDGWANIVSHLPAITLFGKGFGELIKPGANNPTRSCDKCGFVVRLPPGRNLMAVCVEVLEKLLRIRGNKNSHPLQLMNEVYWPARKPVFEPCECTGSDRRGKNDGRVQMLSKKKSQDTSSSRPFELEVRGAVIFGHSFRLSLRPRRLLSLHDKAFPPHASSAPQTTNQVPVVCVTAAPDEPFDVDENVLSDTMSSTTPNTTTWSKTAGSVSNNTTIEPQIPASASSCTKTDTLAAAAAPPPQIEPSVPAKAPRKRSAKRVREFYALTWKNMKMIRRRRSK</sequence>
<dbReference type="VEuPathDB" id="FungiDB:TRIREDRAFT_122971"/>
<feature type="compositionally biased region" description="Basic and acidic residues" evidence="1">
    <location>
        <begin position="1018"/>
        <end position="1027"/>
    </location>
</feature>
<feature type="region of interest" description="Disordered" evidence="1">
    <location>
        <begin position="1156"/>
        <end position="1180"/>
    </location>
</feature>
<feature type="compositionally biased region" description="Low complexity" evidence="1">
    <location>
        <begin position="1113"/>
        <end position="1128"/>
    </location>
</feature>
<protein>
    <submittedName>
        <fullName evidence="2">Predicted protein</fullName>
    </submittedName>
</protein>
<keyword evidence="3" id="KW-1185">Reference proteome</keyword>
<dbReference type="EMBL" id="GL985071">
    <property type="protein sequence ID" value="EGR46809.1"/>
    <property type="molecule type" value="Genomic_DNA"/>
</dbReference>
<dbReference type="RefSeq" id="XP_006967273.1">
    <property type="nucleotide sequence ID" value="XM_006967211.1"/>
</dbReference>